<evidence type="ECO:0000256" key="3">
    <source>
        <dbReference type="ARBA" id="ARBA00022989"/>
    </source>
</evidence>
<dbReference type="RefSeq" id="WP_244925281.1">
    <property type="nucleotide sequence ID" value="NZ_CP033325.1"/>
</dbReference>
<dbReference type="InterPro" id="IPR003439">
    <property type="entry name" value="ABC_transporter-like_ATP-bd"/>
</dbReference>
<protein>
    <submittedName>
        <fullName evidence="8">ABC transporter transmembrane domain-containing protein</fullName>
    </submittedName>
</protein>
<dbReference type="Gene3D" id="1.20.1560.10">
    <property type="entry name" value="ABC transporter type 1, transmembrane domain"/>
    <property type="match status" value="1"/>
</dbReference>
<feature type="transmembrane region" description="Helical" evidence="5">
    <location>
        <begin position="30"/>
        <end position="53"/>
    </location>
</feature>
<keyword evidence="3 5" id="KW-1133">Transmembrane helix</keyword>
<keyword evidence="2 5" id="KW-0812">Transmembrane</keyword>
<evidence type="ECO:0000259" key="7">
    <source>
        <dbReference type="PROSITE" id="PS50929"/>
    </source>
</evidence>
<dbReference type="EMBL" id="JBHSGF010000002">
    <property type="protein sequence ID" value="MFC4554340.1"/>
    <property type="molecule type" value="Genomic_DNA"/>
</dbReference>
<dbReference type="CDD" id="cd07346">
    <property type="entry name" value="ABC_6TM_exporters"/>
    <property type="match status" value="1"/>
</dbReference>
<dbReference type="InterPro" id="IPR011527">
    <property type="entry name" value="ABC1_TM_dom"/>
</dbReference>
<dbReference type="InterPro" id="IPR039421">
    <property type="entry name" value="Type_1_exporter"/>
</dbReference>
<organism evidence="8 9">
    <name type="scientific">Georgenia faecalis</name>
    <dbReference type="NCBI Taxonomy" id="2483799"/>
    <lineage>
        <taxon>Bacteria</taxon>
        <taxon>Bacillati</taxon>
        <taxon>Actinomycetota</taxon>
        <taxon>Actinomycetes</taxon>
        <taxon>Micrococcales</taxon>
        <taxon>Bogoriellaceae</taxon>
        <taxon>Georgenia</taxon>
    </lineage>
</organism>
<feature type="transmembrane region" description="Helical" evidence="5">
    <location>
        <begin position="65"/>
        <end position="85"/>
    </location>
</feature>
<dbReference type="Proteomes" id="UP001595955">
    <property type="component" value="Unassembled WGS sequence"/>
</dbReference>
<dbReference type="InterPro" id="IPR036640">
    <property type="entry name" value="ABC1_TM_sf"/>
</dbReference>
<comment type="caution">
    <text evidence="8">The sequence shown here is derived from an EMBL/GenBank/DDBJ whole genome shotgun (WGS) entry which is preliminary data.</text>
</comment>
<dbReference type="InterPro" id="IPR027417">
    <property type="entry name" value="P-loop_NTPase"/>
</dbReference>
<gene>
    <name evidence="8" type="ORF">ACFO3F_03680</name>
</gene>
<evidence type="ECO:0000256" key="1">
    <source>
        <dbReference type="ARBA" id="ARBA00004651"/>
    </source>
</evidence>
<dbReference type="Pfam" id="PF00005">
    <property type="entry name" value="ABC_tran"/>
    <property type="match status" value="1"/>
</dbReference>
<dbReference type="Gene3D" id="3.40.50.300">
    <property type="entry name" value="P-loop containing nucleotide triphosphate hydrolases"/>
    <property type="match status" value="1"/>
</dbReference>
<feature type="domain" description="ABC transmembrane type-1" evidence="7">
    <location>
        <begin position="33"/>
        <end position="314"/>
    </location>
</feature>
<dbReference type="PROSITE" id="PS50893">
    <property type="entry name" value="ABC_TRANSPORTER_2"/>
    <property type="match status" value="1"/>
</dbReference>
<keyword evidence="9" id="KW-1185">Reference proteome</keyword>
<evidence type="ECO:0000313" key="8">
    <source>
        <dbReference type="EMBL" id="MFC4554340.1"/>
    </source>
</evidence>
<dbReference type="Pfam" id="PF00664">
    <property type="entry name" value="ABC_membrane"/>
    <property type="match status" value="1"/>
</dbReference>
<dbReference type="InterPro" id="IPR017871">
    <property type="entry name" value="ABC_transporter-like_CS"/>
</dbReference>
<feature type="transmembrane region" description="Helical" evidence="5">
    <location>
        <begin position="147"/>
        <end position="165"/>
    </location>
</feature>
<feature type="domain" description="ABC transporter" evidence="6">
    <location>
        <begin position="343"/>
        <end position="577"/>
    </location>
</feature>
<evidence type="ECO:0000256" key="5">
    <source>
        <dbReference type="SAM" id="Phobius"/>
    </source>
</evidence>
<sequence>MLDVPTGHPGHPPLTTPLALLGWVTRRGTLVLLAAVALATIQSLCAAAVPYLLGRALDAGLGDGLTRPLLVVVGLLLVVGLIEALSSALSHAGEVGAWMHGTFTSSRLVGHHVTRTGSAIGADLPTGEVVSTVATDSFHVGNALEMLPRFVGGLVTYVVVAVVLLRQSLELGLVVLIGLPVVAACLALIVRPLHARQQAHREASGRLATLGTDTVAGLRILRGIGGEDAFAVRYRDQSQRVRHAGVGVAGTSALLEALQVLLPGLVVVAVVWYGALLAMRGEITPGELVTFYGYTAFLAQPLRWATQFLTYFTRARVAARKIITVLSVEPGAGSIAESEAADARPARSGRARTAAELVDEATGVHIRPGTLTALVAEHPEAAAALAVRLGRFDDAAETPVHLDGVPLRELPVAEVRERVVVAGASPQLFTGTLREGLDARGTAVVDDDLLRALDVADAHDVLDSMPERLDGEITEKGRSLSGGQRQRVALARALLTDAEALVLVEPTSAVDAHTESRIAARLAHERRGRTTVVVTSSPLVLEHADEVVLLADGRERTRGTHRDLLARAAAGDADARAYHDVVGRAHADDDGAPVPAHHAATKDH</sequence>
<dbReference type="SUPFAM" id="SSF52540">
    <property type="entry name" value="P-loop containing nucleoside triphosphate hydrolases"/>
    <property type="match status" value="1"/>
</dbReference>
<dbReference type="PROSITE" id="PS00211">
    <property type="entry name" value="ABC_TRANSPORTER_1"/>
    <property type="match status" value="1"/>
</dbReference>
<name>A0ABV9D8I6_9MICO</name>
<accession>A0ABV9D8I6</accession>
<evidence type="ECO:0000313" key="9">
    <source>
        <dbReference type="Proteomes" id="UP001595955"/>
    </source>
</evidence>
<proteinExistence type="predicted"/>
<reference evidence="9" key="1">
    <citation type="journal article" date="2019" name="Int. J. Syst. Evol. Microbiol.">
        <title>The Global Catalogue of Microorganisms (GCM) 10K type strain sequencing project: providing services to taxonomists for standard genome sequencing and annotation.</title>
        <authorList>
            <consortium name="The Broad Institute Genomics Platform"/>
            <consortium name="The Broad Institute Genome Sequencing Center for Infectious Disease"/>
            <person name="Wu L."/>
            <person name="Ma J."/>
        </authorList>
    </citation>
    <scope>NUCLEOTIDE SEQUENCE [LARGE SCALE GENOMIC DNA]</scope>
    <source>
        <strain evidence="9">JCM 3369</strain>
    </source>
</reference>
<evidence type="ECO:0000256" key="2">
    <source>
        <dbReference type="ARBA" id="ARBA00022692"/>
    </source>
</evidence>
<comment type="subcellular location">
    <subcellularLocation>
        <location evidence="1">Cell membrane</location>
        <topology evidence="1">Multi-pass membrane protein</topology>
    </subcellularLocation>
</comment>
<evidence type="ECO:0000256" key="4">
    <source>
        <dbReference type="ARBA" id="ARBA00023136"/>
    </source>
</evidence>
<dbReference type="PROSITE" id="PS50929">
    <property type="entry name" value="ABC_TM1F"/>
    <property type="match status" value="1"/>
</dbReference>
<dbReference type="SUPFAM" id="SSF90123">
    <property type="entry name" value="ABC transporter transmembrane region"/>
    <property type="match status" value="1"/>
</dbReference>
<dbReference type="PANTHER" id="PTHR43394">
    <property type="entry name" value="ATP-DEPENDENT PERMEASE MDL1, MITOCHONDRIAL"/>
    <property type="match status" value="1"/>
</dbReference>
<evidence type="ECO:0000259" key="6">
    <source>
        <dbReference type="PROSITE" id="PS50893"/>
    </source>
</evidence>
<keyword evidence="4 5" id="KW-0472">Membrane</keyword>
<feature type="transmembrane region" description="Helical" evidence="5">
    <location>
        <begin position="171"/>
        <end position="190"/>
    </location>
</feature>
<dbReference type="PANTHER" id="PTHR43394:SF1">
    <property type="entry name" value="ATP-BINDING CASSETTE SUB-FAMILY B MEMBER 10, MITOCHONDRIAL"/>
    <property type="match status" value="1"/>
</dbReference>